<feature type="domain" description="Carbamoyltransferase C-terminal" evidence="3">
    <location>
        <begin position="336"/>
        <end position="502"/>
    </location>
</feature>
<dbReference type="Pfam" id="PF02543">
    <property type="entry name" value="Carbam_trans_N"/>
    <property type="match status" value="1"/>
</dbReference>
<sequence>MHYIAVAENAHDSCITIANDCNIILHLEIERFFNHKRYRFNKSSTLFSIISLLIHELKINDNITFIISRHNGEKLYPEIIEYIYRNFPKSQIEEVQHLDCHASFCYLTNFDDALVLAMDGGGDYRIPLHKANSFIYHYKDKKLNFIESPFNQGFDGFDGKLWAIIAYKLFNDVNAAGKVMGLAAYGEFSEQYKEVFLNNKFSHLGWVFDRESLDRLCSYLDVQTPHDAASLAFTLQKMYTENLISTLQNYRHYSDNLVLTGGCALNVIANTKLGEALGYKNIYVPSCPGDEGQSLGALLYYFSSQNKKMPITNLPYLGRGIENSPISDSIYKKLTELMLNGKVVAWHMGRSETGPRALGHRSLLAIPTTMELKTIVSEKIKKREWFRPVAPVVLEEYASDWFDVQYSSPYMSFTAKAKPKTKELAPAIVHADGTSRIQTLSRSHNPELHELISRIYEINGIPILMNTSLNCAGFPICDTEEHSQNFFVSTDVHILNINGKVYIK</sequence>
<reference evidence="4" key="1">
    <citation type="submission" date="2016-10" db="EMBL/GenBank/DDBJ databases">
        <title>CRISPR-Cas defence system in Roseofilum reptotaenium: evidence of a bacteriophage-cyanobacterium arms race in the coral black band disease.</title>
        <authorList>
            <person name="Buerger P."/>
            <person name="Wood-Charlson E.M."/>
            <person name="Weynberg K.D."/>
            <person name="Willis B."/>
            <person name="Van Oppen M.J."/>
        </authorList>
    </citation>
    <scope>NUCLEOTIDE SEQUENCE [LARGE SCALE GENOMIC DNA]</scope>
    <source>
        <strain evidence="4">AO1-A</strain>
    </source>
</reference>
<dbReference type="InterPro" id="IPR031730">
    <property type="entry name" value="Carbam_trans_C"/>
</dbReference>
<evidence type="ECO:0000313" key="4">
    <source>
        <dbReference type="EMBL" id="OJJ27584.1"/>
    </source>
</evidence>
<comment type="caution">
    <text evidence="4">The sequence shown here is derived from an EMBL/GenBank/DDBJ whole genome shotgun (WGS) entry which is preliminary data.</text>
</comment>
<accession>A0A1L9QY50</accession>
<keyword evidence="5" id="KW-1185">Reference proteome</keyword>
<dbReference type="CDD" id="cd24033">
    <property type="entry name" value="ASKHA_NBD_NodU_CmcH-like_N"/>
    <property type="match status" value="1"/>
</dbReference>
<protein>
    <recommendedName>
        <fullName evidence="6">Carbamoyl transferase</fullName>
    </recommendedName>
</protein>
<dbReference type="Pfam" id="PF16861">
    <property type="entry name" value="Carbam_trans_C"/>
    <property type="match status" value="1"/>
</dbReference>
<dbReference type="Gene3D" id="3.30.420.40">
    <property type="match status" value="1"/>
</dbReference>
<proteinExistence type="inferred from homology"/>
<dbReference type="EMBL" id="MLAW01000001">
    <property type="protein sequence ID" value="OJJ27584.1"/>
    <property type="molecule type" value="Genomic_DNA"/>
</dbReference>
<evidence type="ECO:0000259" key="3">
    <source>
        <dbReference type="Pfam" id="PF16861"/>
    </source>
</evidence>
<evidence type="ECO:0008006" key="6">
    <source>
        <dbReference type="Google" id="ProtNLM"/>
    </source>
</evidence>
<dbReference type="SUPFAM" id="SSF53067">
    <property type="entry name" value="Actin-like ATPase domain"/>
    <property type="match status" value="1"/>
</dbReference>
<dbReference type="Proteomes" id="UP000183940">
    <property type="component" value="Unassembled WGS sequence"/>
</dbReference>
<dbReference type="InterPro" id="IPR043129">
    <property type="entry name" value="ATPase_NBD"/>
</dbReference>
<feature type="domain" description="Carbamoyltransferase" evidence="2">
    <location>
        <begin position="90"/>
        <end position="297"/>
    </location>
</feature>
<comment type="similarity">
    <text evidence="1">Belongs to the NodU/CmcH family.</text>
</comment>
<dbReference type="PANTHER" id="PTHR34847:SF1">
    <property type="entry name" value="NODULATION PROTEIN U"/>
    <property type="match status" value="1"/>
</dbReference>
<dbReference type="PANTHER" id="PTHR34847">
    <property type="entry name" value="NODULATION PROTEIN U"/>
    <property type="match status" value="1"/>
</dbReference>
<organism evidence="4 5">
    <name type="scientific">Roseofilum reptotaenium AO1-A</name>
    <dbReference type="NCBI Taxonomy" id="1925591"/>
    <lineage>
        <taxon>Bacteria</taxon>
        <taxon>Bacillati</taxon>
        <taxon>Cyanobacteriota</taxon>
        <taxon>Cyanophyceae</taxon>
        <taxon>Desertifilales</taxon>
        <taxon>Desertifilaceae</taxon>
        <taxon>Roseofilum</taxon>
    </lineage>
</organism>
<name>A0A1L9QY50_9CYAN</name>
<dbReference type="STRING" id="1925591.BI308_01055"/>
<gene>
    <name evidence="4" type="ORF">BI308_01055</name>
</gene>
<dbReference type="InterPro" id="IPR003696">
    <property type="entry name" value="Carbtransf_dom"/>
</dbReference>
<evidence type="ECO:0000259" key="2">
    <source>
        <dbReference type="Pfam" id="PF02543"/>
    </source>
</evidence>
<dbReference type="AlphaFoldDB" id="A0A1L9QY50"/>
<dbReference type="InterPro" id="IPR051338">
    <property type="entry name" value="NodU/CmcH_Carbamoyltrnsfr"/>
</dbReference>
<evidence type="ECO:0000313" key="5">
    <source>
        <dbReference type="Proteomes" id="UP000183940"/>
    </source>
</evidence>
<evidence type="ECO:0000256" key="1">
    <source>
        <dbReference type="ARBA" id="ARBA00006129"/>
    </source>
</evidence>
<dbReference type="Gene3D" id="3.90.870.20">
    <property type="entry name" value="Carbamoyltransferase, C-terminal domain"/>
    <property type="match status" value="1"/>
</dbReference>
<dbReference type="GO" id="GO:0003824">
    <property type="term" value="F:catalytic activity"/>
    <property type="evidence" value="ECO:0007669"/>
    <property type="project" value="InterPro"/>
</dbReference>
<dbReference type="InterPro" id="IPR038152">
    <property type="entry name" value="Carbam_trans_C_sf"/>
</dbReference>